<accession>S9NS26</accession>
<keyword evidence="2" id="KW-1185">Reference proteome</keyword>
<proteinExistence type="predicted"/>
<evidence type="ECO:0008006" key="3">
    <source>
        <dbReference type="Google" id="ProtNLM"/>
    </source>
</evidence>
<dbReference type="AlphaFoldDB" id="S9NS26"/>
<sequence length="40" mass="4637">MIVVDIFKVVNGRFVEHWDVMQEEIVAEKTLSGNSMFPIK</sequence>
<comment type="caution">
    <text evidence="1">The sequence shown here is derived from an EMBL/GenBank/DDBJ whole genome shotgun (WGS) entry which is preliminary data.</text>
</comment>
<evidence type="ECO:0000313" key="1">
    <source>
        <dbReference type="EMBL" id="EPX54930.1"/>
    </source>
</evidence>
<reference evidence="1" key="1">
    <citation type="submission" date="2013-05" db="EMBL/GenBank/DDBJ databases">
        <title>Genome assembly of Cystobacter fuscus DSM 2262.</title>
        <authorList>
            <person name="Sharma G."/>
            <person name="Khatri I."/>
            <person name="Kaur C."/>
            <person name="Mayilraj S."/>
            <person name="Subramanian S."/>
        </authorList>
    </citation>
    <scope>NUCLEOTIDE SEQUENCE [LARGE SCALE GENOMIC DNA]</scope>
    <source>
        <strain evidence="1">DSM 2262</strain>
    </source>
</reference>
<gene>
    <name evidence="1" type="ORF">D187_009765</name>
</gene>
<dbReference type="Proteomes" id="UP000011682">
    <property type="component" value="Unassembled WGS sequence"/>
</dbReference>
<protein>
    <recommendedName>
        <fullName evidence="3">SnoaL-like domain-containing protein</fullName>
    </recommendedName>
</protein>
<name>S9NS26_CYSF2</name>
<evidence type="ECO:0000313" key="2">
    <source>
        <dbReference type="Proteomes" id="UP000011682"/>
    </source>
</evidence>
<dbReference type="Gene3D" id="3.10.450.50">
    <property type="match status" value="1"/>
</dbReference>
<dbReference type="eggNOG" id="ENOG5030SJI">
    <property type="taxonomic scope" value="Bacteria"/>
</dbReference>
<dbReference type="EMBL" id="ANAH02000076">
    <property type="protein sequence ID" value="EPX54930.1"/>
    <property type="molecule type" value="Genomic_DNA"/>
</dbReference>
<organism evidence="1 2">
    <name type="scientific">Cystobacter fuscus (strain ATCC 25194 / DSM 2262 / NBRC 100088 / M29)</name>
    <dbReference type="NCBI Taxonomy" id="1242864"/>
    <lineage>
        <taxon>Bacteria</taxon>
        <taxon>Pseudomonadati</taxon>
        <taxon>Myxococcota</taxon>
        <taxon>Myxococcia</taxon>
        <taxon>Myxococcales</taxon>
        <taxon>Cystobacterineae</taxon>
        <taxon>Archangiaceae</taxon>
        <taxon>Cystobacter</taxon>
    </lineage>
</organism>